<dbReference type="PATRIC" id="fig|1208918.3.peg.60"/>
<keyword evidence="1" id="KW-1133">Transmembrane helix</keyword>
<dbReference type="HOGENOM" id="CLU_052470_0_0_4"/>
<protein>
    <recommendedName>
        <fullName evidence="2">Tim44-like domain-containing protein</fullName>
    </recommendedName>
</protein>
<dbReference type="Pfam" id="PF04280">
    <property type="entry name" value="Tim44"/>
    <property type="match status" value="1"/>
</dbReference>
<evidence type="ECO:0000313" key="3">
    <source>
        <dbReference type="EMBL" id="AGF47364.1"/>
    </source>
</evidence>
<dbReference type="Proteomes" id="UP000011686">
    <property type="component" value="Chromosome"/>
</dbReference>
<dbReference type="EMBL" id="CP003804">
    <property type="protein sequence ID" value="AGF47364.1"/>
    <property type="molecule type" value="Genomic_DNA"/>
</dbReference>
<organism evidence="3 4">
    <name type="scientific">Candidatus Kinetoplastidibacterium crithidiae TCC036E</name>
    <dbReference type="NCBI Taxonomy" id="1208918"/>
    <lineage>
        <taxon>Bacteria</taxon>
        <taxon>Pseudomonadati</taxon>
        <taxon>Pseudomonadota</taxon>
        <taxon>Betaproteobacteria</taxon>
        <taxon>Candidatus Kinetoplastidibacterium</taxon>
    </lineage>
</organism>
<dbReference type="InterPro" id="IPR007379">
    <property type="entry name" value="Tim44-like_dom"/>
</dbReference>
<dbReference type="Gene3D" id="3.10.450.240">
    <property type="match status" value="1"/>
</dbReference>
<sequence length="284" mass="33120">MLVIIISFSILSISFNADARRIGNGGSYGKQFSNISKIRNNTYYSNKSNHHNKSSVKKEVINKKDRGILGAILSGLWLAAIFSFFGMNNLFFAAFTNLLIWMLAIGIVIYVIRKYFFSKFLVNQVVADTNFTVDRYHHNYGKIDSKDISEARVISDDFYDVTKSNIEFNKDRFLNEAKRIFIYIQEIWNKRDQNNLKEYLTKELLLELQNQFDTQPEVIVKVLEVEAKFLSMNKLDDCYLASICFSGYIEYCNDLNLLYFEEIWSFQKYDSTGWLLAGIQQKNI</sequence>
<dbReference type="KEGG" id="kct:CDEE_0281"/>
<accession>M1LVS9</accession>
<dbReference type="eggNOG" id="COG4395">
    <property type="taxonomic scope" value="Bacteria"/>
</dbReference>
<feature type="domain" description="Tim44-like" evidence="2">
    <location>
        <begin position="154"/>
        <end position="281"/>
    </location>
</feature>
<dbReference type="PANTHER" id="PTHR41542:SF1">
    <property type="entry name" value="BLL5807 PROTEIN"/>
    <property type="match status" value="1"/>
</dbReference>
<name>M1LVS9_9PROT</name>
<gene>
    <name evidence="3" type="ORF">CDEE_0281</name>
</gene>
<feature type="transmembrane region" description="Helical" evidence="1">
    <location>
        <begin position="67"/>
        <end position="85"/>
    </location>
</feature>
<evidence type="ECO:0000256" key="1">
    <source>
        <dbReference type="SAM" id="Phobius"/>
    </source>
</evidence>
<evidence type="ECO:0000259" key="2">
    <source>
        <dbReference type="SMART" id="SM00978"/>
    </source>
</evidence>
<keyword evidence="4" id="KW-1185">Reference proteome</keyword>
<dbReference type="STRING" id="1208918.CDEE_0281"/>
<dbReference type="InterPro" id="IPR032710">
    <property type="entry name" value="NTF2-like_dom_sf"/>
</dbReference>
<dbReference type="SMART" id="SM00978">
    <property type="entry name" value="Tim44"/>
    <property type="match status" value="1"/>
</dbReference>
<reference evidence="3 4" key="1">
    <citation type="journal article" date="2013" name="Genome Biol. Evol.">
        <title>Genome evolution and phylogenomic analysis of candidatus kinetoplastibacterium, the betaproteobacterial endosymbionts of strigomonas and angomonas.</title>
        <authorList>
            <person name="Alves J.M."/>
            <person name="Serrano M.G."/>
            <person name="Maia da Silva F."/>
            <person name="Voegtly L.J."/>
            <person name="Matveyev A.V."/>
            <person name="Teixeira M.M."/>
            <person name="Camargo E.P."/>
            <person name="Buck G.A."/>
        </authorList>
    </citation>
    <scope>NUCLEOTIDE SEQUENCE [LARGE SCALE GENOMIC DNA]</scope>
    <source>
        <strain evidence="3 4">TCC036E</strain>
    </source>
</reference>
<feature type="transmembrane region" description="Helical" evidence="1">
    <location>
        <begin position="91"/>
        <end position="112"/>
    </location>
</feature>
<dbReference type="SUPFAM" id="SSF54427">
    <property type="entry name" value="NTF2-like"/>
    <property type="match status" value="1"/>
</dbReference>
<keyword evidence="1" id="KW-0472">Membrane</keyword>
<dbReference type="AlphaFoldDB" id="M1LVS9"/>
<keyword evidence="1" id="KW-0812">Transmembrane</keyword>
<evidence type="ECO:0000313" key="4">
    <source>
        <dbReference type="Proteomes" id="UP000011686"/>
    </source>
</evidence>
<dbReference type="PANTHER" id="PTHR41542">
    <property type="entry name" value="BLL5807 PROTEIN"/>
    <property type="match status" value="1"/>
</dbReference>
<proteinExistence type="predicted"/>